<dbReference type="AlphaFoldDB" id="A0A3Q7HBL6"/>
<accession>A0A3Q7HBL6</accession>
<reference evidence="1" key="2">
    <citation type="submission" date="2019-01" db="UniProtKB">
        <authorList>
            <consortium name="EnsemblPlants"/>
        </authorList>
    </citation>
    <scope>IDENTIFICATION</scope>
    <source>
        <strain evidence="1">cv. Heinz 1706</strain>
    </source>
</reference>
<dbReference type="Gramene" id="Solyc05g021530.2.1">
    <property type="protein sequence ID" value="Solyc05g021530.2.1"/>
    <property type="gene ID" value="Solyc05g021530.2"/>
</dbReference>
<dbReference type="Proteomes" id="UP000004994">
    <property type="component" value="Chromosome 5"/>
</dbReference>
<evidence type="ECO:0000313" key="2">
    <source>
        <dbReference type="Proteomes" id="UP000004994"/>
    </source>
</evidence>
<proteinExistence type="predicted"/>
<name>A0A3Q7HBL6_SOLLC</name>
<dbReference type="InParanoid" id="A0A3Q7HBL6"/>
<sequence length="239" mass="26329">MVRRKLVESCVKELNFCATELQDSVLNKSKGIEDELIIKLKSSMIEVDVCALNKLKNYGTMVVVSEKQPLHPQSFLGTLQMNPFFKSSRNFANANNIFQISIKSLWLSLTVNKEGPKLPDLCKLVIIVVEKLVAIDAVPKAWGLPFPKIVDLAFVFPHWSQPCSITNLPTVLETFIHSFADIFESLGATLNVAKPTKGSFAKPTKGSSVAKFLTGVVGCRRSKNCIGVDLNASIFEQGN</sequence>
<organism evidence="1">
    <name type="scientific">Solanum lycopersicum</name>
    <name type="common">Tomato</name>
    <name type="synonym">Lycopersicon esculentum</name>
    <dbReference type="NCBI Taxonomy" id="4081"/>
    <lineage>
        <taxon>Eukaryota</taxon>
        <taxon>Viridiplantae</taxon>
        <taxon>Streptophyta</taxon>
        <taxon>Embryophyta</taxon>
        <taxon>Tracheophyta</taxon>
        <taxon>Spermatophyta</taxon>
        <taxon>Magnoliopsida</taxon>
        <taxon>eudicotyledons</taxon>
        <taxon>Gunneridae</taxon>
        <taxon>Pentapetalae</taxon>
        <taxon>asterids</taxon>
        <taxon>lamiids</taxon>
        <taxon>Solanales</taxon>
        <taxon>Solanaceae</taxon>
        <taxon>Solanoideae</taxon>
        <taxon>Solaneae</taxon>
        <taxon>Solanum</taxon>
        <taxon>Solanum subgen. Lycopersicon</taxon>
    </lineage>
</organism>
<evidence type="ECO:0000313" key="1">
    <source>
        <dbReference type="EnsemblPlants" id="Solyc05g021530.2.1"/>
    </source>
</evidence>
<dbReference type="EnsemblPlants" id="Solyc05g021530.2.1">
    <property type="protein sequence ID" value="Solyc05g021530.2.1"/>
    <property type="gene ID" value="Solyc05g021530.2"/>
</dbReference>
<keyword evidence="2" id="KW-1185">Reference proteome</keyword>
<protein>
    <submittedName>
        <fullName evidence="1">Uncharacterized protein</fullName>
    </submittedName>
</protein>
<reference evidence="1" key="1">
    <citation type="journal article" date="2012" name="Nature">
        <title>The tomato genome sequence provides insights into fleshy fruit evolution.</title>
        <authorList>
            <consortium name="Tomato Genome Consortium"/>
        </authorList>
    </citation>
    <scope>NUCLEOTIDE SEQUENCE [LARGE SCALE GENOMIC DNA]</scope>
    <source>
        <strain evidence="1">cv. Heinz 1706</strain>
    </source>
</reference>